<name>A0A3N6NYN5_9EURY</name>
<accession>A0A3N6NYN5</accession>
<reference evidence="1 2" key="1">
    <citation type="submission" date="2018-10" db="EMBL/GenBank/DDBJ databases">
        <title>Natrarchaeobius chitinivorans gen. nov., sp. nov., and Natrarchaeobius haloalkaliphilus sp. nov., alkaliphilic, chitin-utilizing haloarchaea from hypersaline alkaline lakes.</title>
        <authorList>
            <person name="Sorokin D.Y."/>
            <person name="Elcheninov A.G."/>
            <person name="Kostrikina N.A."/>
            <person name="Bale N.J."/>
            <person name="Sinninghe Damste J.S."/>
            <person name="Khijniak T.V."/>
            <person name="Kublanov I.V."/>
            <person name="Toshchakov S.V."/>
        </authorList>
    </citation>
    <scope>NUCLEOTIDE SEQUENCE [LARGE SCALE GENOMIC DNA]</scope>
    <source>
        <strain evidence="1 2">AArcht-Sl</strain>
    </source>
</reference>
<evidence type="ECO:0008006" key="3">
    <source>
        <dbReference type="Google" id="ProtNLM"/>
    </source>
</evidence>
<evidence type="ECO:0000313" key="2">
    <source>
        <dbReference type="Proteomes" id="UP000273828"/>
    </source>
</evidence>
<dbReference type="RefSeq" id="WP_124179735.1">
    <property type="nucleotide sequence ID" value="NZ_REFY01000008.1"/>
</dbReference>
<evidence type="ECO:0000313" key="1">
    <source>
        <dbReference type="EMBL" id="RQG86172.1"/>
    </source>
</evidence>
<dbReference type="Pfam" id="PF26511">
    <property type="entry name" value="DUF8172"/>
    <property type="match status" value="1"/>
</dbReference>
<keyword evidence="2" id="KW-1185">Reference proteome</keyword>
<gene>
    <name evidence="1" type="ORF">EA462_17020</name>
</gene>
<dbReference type="AlphaFoldDB" id="A0A3N6NYN5"/>
<proteinExistence type="predicted"/>
<dbReference type="EMBL" id="REFY01000008">
    <property type="protein sequence ID" value="RQG86172.1"/>
    <property type="molecule type" value="Genomic_DNA"/>
</dbReference>
<dbReference type="InterPro" id="IPR058485">
    <property type="entry name" value="DUF8172"/>
</dbReference>
<comment type="caution">
    <text evidence="1">The sequence shown here is derived from an EMBL/GenBank/DDBJ whole genome shotgun (WGS) entry which is preliminary data.</text>
</comment>
<sequence length="291" mass="33273">MGHVYYHHPGDKQFSLDYITQTPEEVVSQITSYRDDVSVKVSEYDLDEHFYAIYTSRGGGKPVSELELDVSEALEQLEAENGQIVARLLETYRALIQRNEEEEGSPVIAYKDPDIEALGEVLDRVSWTGSATDVAGRLSSNLILKHALPNANHRAAVAVIQVYLRCYDPDFSLPETKGEAGPNEFDWQDWVNAYINESKRILTVRRKNVIFKILRQFGATTVERKHNVEIDLTSYTLDLYPSEAKKRYAEEHEQLWISFVEEVVERVERSDLKDTPALSKSAFAEEIRNLD</sequence>
<protein>
    <recommendedName>
        <fullName evidence="3">Fido domain-containing protein</fullName>
    </recommendedName>
</protein>
<organism evidence="1 2">
    <name type="scientific">Natrarchaeobius halalkaliphilus</name>
    <dbReference type="NCBI Taxonomy" id="1679091"/>
    <lineage>
        <taxon>Archaea</taxon>
        <taxon>Methanobacteriati</taxon>
        <taxon>Methanobacteriota</taxon>
        <taxon>Stenosarchaea group</taxon>
        <taxon>Halobacteria</taxon>
        <taxon>Halobacteriales</taxon>
        <taxon>Natrialbaceae</taxon>
        <taxon>Natrarchaeobius</taxon>
    </lineage>
</organism>
<dbReference type="OrthoDB" id="269538at2157"/>
<dbReference type="Proteomes" id="UP000273828">
    <property type="component" value="Unassembled WGS sequence"/>
</dbReference>